<dbReference type="RefSeq" id="WP_074672895.1">
    <property type="nucleotide sequence ID" value="NZ_FNQG01000010.1"/>
</dbReference>
<dbReference type="EMBL" id="FNQG01000010">
    <property type="protein sequence ID" value="SEA20506.1"/>
    <property type="molecule type" value="Genomic_DNA"/>
</dbReference>
<dbReference type="OrthoDB" id="2303045at2"/>
<sequence length="133" mass="15221">MADTYNIEEHMKNPKTLEELYKQWAPNMSFDDFMKLAVKAHLINEDGTPTQWGIDNGFVVPTNSEKYLQFMDICEMFSIPATELYSLVINNELVWNEKNGWLVSAQGVKDIGELSTNIKVQEMTKKLITSIAV</sequence>
<name>A0A1H3Z9U0_SELRU</name>
<dbReference type="AlphaFoldDB" id="A0A1H3Z9U0"/>
<protein>
    <submittedName>
        <fullName evidence="1">Uncharacterized protein</fullName>
    </submittedName>
</protein>
<proteinExistence type="predicted"/>
<accession>A0A1H3Z9U0</accession>
<dbReference type="Proteomes" id="UP000183469">
    <property type="component" value="Unassembled WGS sequence"/>
</dbReference>
<gene>
    <name evidence="1" type="ORF">SAMN05660648_02363</name>
</gene>
<evidence type="ECO:0000313" key="2">
    <source>
        <dbReference type="Proteomes" id="UP000183469"/>
    </source>
</evidence>
<reference evidence="1 2" key="1">
    <citation type="submission" date="2016-10" db="EMBL/GenBank/DDBJ databases">
        <authorList>
            <person name="de Groot N.N."/>
        </authorList>
    </citation>
    <scope>NUCLEOTIDE SEQUENCE [LARGE SCALE GENOMIC DNA]</scope>
    <source>
        <strain evidence="1 2">DSM 2872</strain>
    </source>
</reference>
<evidence type="ECO:0000313" key="1">
    <source>
        <dbReference type="EMBL" id="SEA20506.1"/>
    </source>
</evidence>
<organism evidence="1 2">
    <name type="scientific">Selenomonas ruminantium</name>
    <dbReference type="NCBI Taxonomy" id="971"/>
    <lineage>
        <taxon>Bacteria</taxon>
        <taxon>Bacillati</taxon>
        <taxon>Bacillota</taxon>
        <taxon>Negativicutes</taxon>
        <taxon>Selenomonadales</taxon>
        <taxon>Selenomonadaceae</taxon>
        <taxon>Selenomonas</taxon>
    </lineage>
</organism>